<evidence type="ECO:0000313" key="2">
    <source>
        <dbReference type="Proteomes" id="UP000789901"/>
    </source>
</evidence>
<dbReference type="EMBL" id="CAJVQB010048465">
    <property type="protein sequence ID" value="CAG8834000.1"/>
    <property type="molecule type" value="Genomic_DNA"/>
</dbReference>
<evidence type="ECO:0000313" key="1">
    <source>
        <dbReference type="EMBL" id="CAG8834000.1"/>
    </source>
</evidence>
<name>A0ABN7WKX7_GIGMA</name>
<accession>A0ABN7WKX7</accession>
<comment type="caution">
    <text evidence="1">The sequence shown here is derived from an EMBL/GenBank/DDBJ whole genome shotgun (WGS) entry which is preliminary data.</text>
</comment>
<proteinExistence type="predicted"/>
<reference evidence="1 2" key="1">
    <citation type="submission" date="2021-06" db="EMBL/GenBank/DDBJ databases">
        <authorList>
            <person name="Kallberg Y."/>
            <person name="Tangrot J."/>
            <person name="Rosling A."/>
        </authorList>
    </citation>
    <scope>NUCLEOTIDE SEQUENCE [LARGE SCALE GENOMIC DNA]</scope>
    <source>
        <strain evidence="1 2">120-4 pot B 10/14</strain>
    </source>
</reference>
<gene>
    <name evidence="1" type="ORF">GMARGA_LOCUS31830</name>
</gene>
<sequence length="51" mass="6111">LQYTSDGITFDNIPKYNWSYVEFLSTKFGTKEKGKSKYILNWYSPDALYWC</sequence>
<organism evidence="1 2">
    <name type="scientific">Gigaspora margarita</name>
    <dbReference type="NCBI Taxonomy" id="4874"/>
    <lineage>
        <taxon>Eukaryota</taxon>
        <taxon>Fungi</taxon>
        <taxon>Fungi incertae sedis</taxon>
        <taxon>Mucoromycota</taxon>
        <taxon>Glomeromycotina</taxon>
        <taxon>Glomeromycetes</taxon>
        <taxon>Diversisporales</taxon>
        <taxon>Gigasporaceae</taxon>
        <taxon>Gigaspora</taxon>
    </lineage>
</organism>
<keyword evidence="2" id="KW-1185">Reference proteome</keyword>
<protein>
    <submittedName>
        <fullName evidence="1">10224_t:CDS:1</fullName>
    </submittedName>
</protein>
<dbReference type="Proteomes" id="UP000789901">
    <property type="component" value="Unassembled WGS sequence"/>
</dbReference>
<feature type="non-terminal residue" evidence="1">
    <location>
        <position position="1"/>
    </location>
</feature>